<gene>
    <name evidence="2" type="ORF">C8J23_1711</name>
</gene>
<protein>
    <recommendedName>
        <fullName evidence="4">TM2 domain-containing protein</fullName>
    </recommendedName>
</protein>
<keyword evidence="1" id="KW-0472">Membrane</keyword>
<dbReference type="Proteomes" id="UP000247584">
    <property type="component" value="Unassembled WGS sequence"/>
</dbReference>
<evidence type="ECO:0000256" key="1">
    <source>
        <dbReference type="SAM" id="Phobius"/>
    </source>
</evidence>
<feature type="transmembrane region" description="Helical" evidence="1">
    <location>
        <begin position="41"/>
        <end position="67"/>
    </location>
</feature>
<evidence type="ECO:0000313" key="3">
    <source>
        <dbReference type="Proteomes" id="UP000247584"/>
    </source>
</evidence>
<accession>A0ABX5PHC4</accession>
<dbReference type="RefSeq" id="WP_101057783.1">
    <property type="nucleotide sequence ID" value="NZ_BMXX01000077.1"/>
</dbReference>
<keyword evidence="1" id="KW-1133">Transmembrane helix</keyword>
<sequence length="92" mass="9963">MNDAIKLARLQNEMKNSTTALVLGFFIPGAAQMYAGSVGFGVINFILCVVLAITIVASPIAFILWALSMYWGYKGVIAFNNEVIKKMESQGA</sequence>
<proteinExistence type="predicted"/>
<dbReference type="EMBL" id="QJSY01000071">
    <property type="protein sequence ID" value="PYE53214.1"/>
    <property type="molecule type" value="Genomic_DNA"/>
</dbReference>
<name>A0ABX5PHC4_9GAMM</name>
<evidence type="ECO:0000313" key="2">
    <source>
        <dbReference type="EMBL" id="PYE53214.1"/>
    </source>
</evidence>
<comment type="caution">
    <text evidence="2">The sequence shown here is derived from an EMBL/GenBank/DDBJ whole genome shotgun (WGS) entry which is preliminary data.</text>
</comment>
<keyword evidence="3" id="KW-1185">Reference proteome</keyword>
<keyword evidence="1" id="KW-0812">Transmembrane</keyword>
<reference evidence="2 3" key="1">
    <citation type="submission" date="2018-06" db="EMBL/GenBank/DDBJ databases">
        <title>Genomic Encyclopedia of Type Strains, Phase III (KMG-III): the genomes of soil and plant-associated and newly described type strains.</title>
        <authorList>
            <person name="Whitman W."/>
        </authorList>
    </citation>
    <scope>NUCLEOTIDE SEQUENCE [LARGE SCALE GENOMIC DNA]</scope>
    <source>
        <strain evidence="2 3">JC5</strain>
    </source>
</reference>
<organism evidence="2 3">
    <name type="scientific">Shewanella chilikensis</name>
    <dbReference type="NCBI Taxonomy" id="558541"/>
    <lineage>
        <taxon>Bacteria</taxon>
        <taxon>Pseudomonadati</taxon>
        <taxon>Pseudomonadota</taxon>
        <taxon>Gammaproteobacteria</taxon>
        <taxon>Alteromonadales</taxon>
        <taxon>Shewanellaceae</taxon>
        <taxon>Shewanella</taxon>
    </lineage>
</organism>
<evidence type="ECO:0008006" key="4">
    <source>
        <dbReference type="Google" id="ProtNLM"/>
    </source>
</evidence>